<evidence type="ECO:0000256" key="8">
    <source>
        <dbReference type="SAM" id="Phobius"/>
    </source>
</evidence>
<dbReference type="Proteomes" id="UP000322981">
    <property type="component" value="Unassembled WGS sequence"/>
</dbReference>
<keyword evidence="4 8" id="KW-0812">Transmembrane</keyword>
<name>A0A5M8FT71_9GAMM</name>
<dbReference type="EMBL" id="VWXX01000003">
    <property type="protein sequence ID" value="KAA6186989.1"/>
    <property type="molecule type" value="Genomic_DNA"/>
</dbReference>
<evidence type="ECO:0000256" key="5">
    <source>
        <dbReference type="ARBA" id="ARBA00022989"/>
    </source>
</evidence>
<organism evidence="10 11">
    <name type="scientific">Thiohalocapsa marina</name>
    <dbReference type="NCBI Taxonomy" id="424902"/>
    <lineage>
        <taxon>Bacteria</taxon>
        <taxon>Pseudomonadati</taxon>
        <taxon>Pseudomonadota</taxon>
        <taxon>Gammaproteobacteria</taxon>
        <taxon>Chromatiales</taxon>
        <taxon>Chromatiaceae</taxon>
        <taxon>Thiohalocapsa</taxon>
    </lineage>
</organism>
<gene>
    <name evidence="10" type="ORF">F2Q65_03625</name>
</gene>
<evidence type="ECO:0000313" key="11">
    <source>
        <dbReference type="Proteomes" id="UP000322981"/>
    </source>
</evidence>
<dbReference type="Pfam" id="PF02470">
    <property type="entry name" value="MlaD"/>
    <property type="match status" value="3"/>
</dbReference>
<dbReference type="InterPro" id="IPR003399">
    <property type="entry name" value="Mce/MlaD"/>
</dbReference>
<dbReference type="GO" id="GO:0005886">
    <property type="term" value="C:plasma membrane"/>
    <property type="evidence" value="ECO:0007669"/>
    <property type="project" value="UniProtKB-SubCell"/>
</dbReference>
<evidence type="ECO:0000256" key="2">
    <source>
        <dbReference type="ARBA" id="ARBA00022475"/>
    </source>
</evidence>
<comment type="subcellular location">
    <subcellularLocation>
        <location evidence="1">Cell inner membrane</location>
    </subcellularLocation>
</comment>
<dbReference type="AlphaFoldDB" id="A0A5M8FT71"/>
<proteinExistence type="predicted"/>
<dbReference type="PANTHER" id="PTHR30462:SF0">
    <property type="entry name" value="INTERMEMBRANE TRANSPORT PROTEIN YEBT"/>
    <property type="match status" value="1"/>
</dbReference>
<keyword evidence="6 8" id="KW-0472">Membrane</keyword>
<keyword evidence="2" id="KW-1003">Cell membrane</keyword>
<reference evidence="10 11" key="1">
    <citation type="submission" date="2019-09" db="EMBL/GenBank/DDBJ databases">
        <title>Whole-genome sequence of the purple sulfur bacterium Thiohalocapsa marina DSM 19078.</title>
        <authorList>
            <person name="Kyndt J.A."/>
            <person name="Meyer T.E."/>
        </authorList>
    </citation>
    <scope>NUCLEOTIDE SEQUENCE [LARGE SCALE GENOMIC DNA]</scope>
    <source>
        <strain evidence="10 11">DSM 19078</strain>
    </source>
</reference>
<accession>A0A5M8FT71</accession>
<dbReference type="RefSeq" id="WP_150090508.1">
    <property type="nucleotide sequence ID" value="NZ_JBFUOH010000127.1"/>
</dbReference>
<sequence>MPDESNPLAPAPDPERGAADLPEAQVVRRDRLSLVWLLPILAVLVGAWLVYQTLAERGPRVTIEFAAAAGLQAGKTKVRYKDVDIGTVTAIEVSGDLSKVIVTAELVHGAEKFLTDQTRFWVARPRVTASRVSGLETLLSGAYVALDPVPGDRGRRHFIGLTDPPVITTDEPGTHFSLRSNSLGSLNLGSPVYHRQIQVGQVVEYALDDDGSAVTIDIFVASPYDRLIYANTRFWNASGVDLKLSADGVSIDTQSLISVLIGGVAFDTPETLEHKGTAAGPDQFFPLYANRDAAHERVYLDKEHYLLVFGGSVRGLSIGAPVLLRGIRIGQVLDIRLTFEQERLDFVIPVLIEVEPERIGLPDGTERPLGKAPAALERLVQSGLRAQLKTGNLLTGQLYVELDFHQDAPPARLQERDGFRELPTLPTPLEAAATKLNRILTRVDAFPLEQIGDDLSATMAGVREVVESDALRNALADLEAALAEIRGVSEQLDNQLAPELGRTLQALQQVLQHATALISPEAALSAEVLHTMRELSAAARSVRVMADYLERHPEALIQGKGDMR</sequence>
<evidence type="ECO:0000256" key="1">
    <source>
        <dbReference type="ARBA" id="ARBA00004533"/>
    </source>
</evidence>
<dbReference type="OrthoDB" id="9806984at2"/>
<feature type="domain" description="Mce/MlaD" evidence="9">
    <location>
        <begin position="57"/>
        <end position="148"/>
    </location>
</feature>
<evidence type="ECO:0000256" key="3">
    <source>
        <dbReference type="ARBA" id="ARBA00022519"/>
    </source>
</evidence>
<dbReference type="InterPro" id="IPR051800">
    <property type="entry name" value="PqiA-PqiB_transport"/>
</dbReference>
<evidence type="ECO:0000256" key="4">
    <source>
        <dbReference type="ARBA" id="ARBA00022692"/>
    </source>
</evidence>
<keyword evidence="11" id="KW-1185">Reference proteome</keyword>
<feature type="coiled-coil region" evidence="7">
    <location>
        <begin position="468"/>
        <end position="495"/>
    </location>
</feature>
<evidence type="ECO:0000313" key="10">
    <source>
        <dbReference type="EMBL" id="KAA6186989.1"/>
    </source>
</evidence>
<evidence type="ECO:0000256" key="7">
    <source>
        <dbReference type="SAM" id="Coils"/>
    </source>
</evidence>
<keyword evidence="7" id="KW-0175">Coiled coil</keyword>
<comment type="caution">
    <text evidence="10">The sequence shown here is derived from an EMBL/GenBank/DDBJ whole genome shotgun (WGS) entry which is preliminary data.</text>
</comment>
<dbReference type="PANTHER" id="PTHR30462">
    <property type="entry name" value="INTERMEMBRANE TRANSPORT PROTEIN PQIB-RELATED"/>
    <property type="match status" value="1"/>
</dbReference>
<keyword evidence="5 8" id="KW-1133">Transmembrane helix</keyword>
<protein>
    <submittedName>
        <fullName evidence="10">MCE family protein</fullName>
    </submittedName>
</protein>
<feature type="domain" description="Mce/MlaD" evidence="9">
    <location>
        <begin position="311"/>
        <end position="404"/>
    </location>
</feature>
<keyword evidence="3" id="KW-0997">Cell inner membrane</keyword>
<evidence type="ECO:0000259" key="9">
    <source>
        <dbReference type="Pfam" id="PF02470"/>
    </source>
</evidence>
<evidence type="ECO:0000256" key="6">
    <source>
        <dbReference type="ARBA" id="ARBA00023136"/>
    </source>
</evidence>
<feature type="transmembrane region" description="Helical" evidence="8">
    <location>
        <begin position="34"/>
        <end position="51"/>
    </location>
</feature>
<feature type="domain" description="Mce/MlaD" evidence="9">
    <location>
        <begin position="173"/>
        <end position="233"/>
    </location>
</feature>